<evidence type="ECO:0000256" key="4">
    <source>
        <dbReference type="ARBA" id="ARBA00010871"/>
    </source>
</evidence>
<dbReference type="Proteomes" id="UP001476282">
    <property type="component" value="Unassembled WGS sequence"/>
</dbReference>
<keyword evidence="11 14" id="KW-0573">Peptidoglycan synthesis</keyword>
<dbReference type="Pfam" id="PF07478">
    <property type="entry name" value="Dala_Dala_lig_C"/>
    <property type="match status" value="1"/>
</dbReference>
<dbReference type="PANTHER" id="PTHR23132:SF23">
    <property type="entry name" value="D-ALANINE--D-ALANINE LIGASE B"/>
    <property type="match status" value="1"/>
</dbReference>
<evidence type="ECO:0000256" key="11">
    <source>
        <dbReference type="ARBA" id="ARBA00022984"/>
    </source>
</evidence>
<evidence type="ECO:0000259" key="16">
    <source>
        <dbReference type="PROSITE" id="PS50975"/>
    </source>
</evidence>
<keyword evidence="10 14" id="KW-0133">Cell shape</keyword>
<dbReference type="InterPro" id="IPR013815">
    <property type="entry name" value="ATP_grasp_subdomain_1"/>
</dbReference>
<dbReference type="NCBIfam" id="TIGR01205">
    <property type="entry name" value="D_ala_D_alaTIGR"/>
    <property type="match status" value="1"/>
</dbReference>
<comment type="function">
    <text evidence="14">Cell wall formation.</text>
</comment>
<dbReference type="PANTHER" id="PTHR23132">
    <property type="entry name" value="D-ALANINE--D-ALANINE LIGASE"/>
    <property type="match status" value="1"/>
</dbReference>
<evidence type="ECO:0000313" key="17">
    <source>
        <dbReference type="EMBL" id="GAA5484447.1"/>
    </source>
</evidence>
<comment type="pathway">
    <text evidence="14">Cell wall biogenesis; peptidoglycan biosynthesis.</text>
</comment>
<comment type="caution">
    <text evidence="17">The sequence shown here is derived from an EMBL/GenBank/DDBJ whole genome shotgun (WGS) entry which is preliminary data.</text>
</comment>
<dbReference type="SUPFAM" id="SSF52440">
    <property type="entry name" value="PreATP-grasp domain"/>
    <property type="match status" value="1"/>
</dbReference>
<evidence type="ECO:0000256" key="1">
    <source>
        <dbReference type="ARBA" id="ARBA00001936"/>
    </source>
</evidence>
<dbReference type="RefSeq" id="WP_353568544.1">
    <property type="nucleotide sequence ID" value="NZ_BAABRI010000025.1"/>
</dbReference>
<dbReference type="PIRSF" id="PIRSF039102">
    <property type="entry name" value="Ddl/VanB"/>
    <property type="match status" value="1"/>
</dbReference>
<dbReference type="InterPro" id="IPR011761">
    <property type="entry name" value="ATP-grasp"/>
</dbReference>
<evidence type="ECO:0000256" key="8">
    <source>
        <dbReference type="ARBA" id="ARBA00022741"/>
    </source>
</evidence>
<evidence type="ECO:0000256" key="12">
    <source>
        <dbReference type="ARBA" id="ARBA00023316"/>
    </source>
</evidence>
<comment type="similarity">
    <text evidence="4 14">Belongs to the D-alanine--D-alanine ligase family.</text>
</comment>
<dbReference type="Gene3D" id="3.30.1490.20">
    <property type="entry name" value="ATP-grasp fold, A domain"/>
    <property type="match status" value="1"/>
</dbReference>
<comment type="cofactor">
    <cofactor evidence="2">
        <name>Mg(2+)</name>
        <dbReference type="ChEBI" id="CHEBI:18420"/>
    </cofactor>
</comment>
<dbReference type="SUPFAM" id="SSF56059">
    <property type="entry name" value="Glutathione synthetase ATP-binding domain-like"/>
    <property type="match status" value="1"/>
</dbReference>
<dbReference type="PROSITE" id="PS00844">
    <property type="entry name" value="DALA_DALA_LIGASE_2"/>
    <property type="match status" value="1"/>
</dbReference>
<dbReference type="EMBL" id="BAABRI010000025">
    <property type="protein sequence ID" value="GAA5484447.1"/>
    <property type="molecule type" value="Genomic_DNA"/>
</dbReference>
<evidence type="ECO:0000256" key="15">
    <source>
        <dbReference type="PROSITE-ProRule" id="PRU00409"/>
    </source>
</evidence>
<evidence type="ECO:0000256" key="5">
    <source>
        <dbReference type="ARBA" id="ARBA00012216"/>
    </source>
</evidence>
<name>A0ABP9UUN2_9BACT</name>
<keyword evidence="9 15" id="KW-0067">ATP-binding</keyword>
<comment type="catalytic activity">
    <reaction evidence="13 14">
        <text>2 D-alanine + ATP = D-alanyl-D-alanine + ADP + phosphate + H(+)</text>
        <dbReference type="Rhea" id="RHEA:11224"/>
        <dbReference type="ChEBI" id="CHEBI:15378"/>
        <dbReference type="ChEBI" id="CHEBI:30616"/>
        <dbReference type="ChEBI" id="CHEBI:43474"/>
        <dbReference type="ChEBI" id="CHEBI:57416"/>
        <dbReference type="ChEBI" id="CHEBI:57822"/>
        <dbReference type="ChEBI" id="CHEBI:456216"/>
        <dbReference type="EC" id="6.3.2.4"/>
    </reaction>
</comment>
<keyword evidence="12 14" id="KW-0961">Cell wall biogenesis/degradation</keyword>
<dbReference type="GO" id="GO:0016874">
    <property type="term" value="F:ligase activity"/>
    <property type="evidence" value="ECO:0007669"/>
    <property type="project" value="UniProtKB-KW"/>
</dbReference>
<evidence type="ECO:0000256" key="13">
    <source>
        <dbReference type="ARBA" id="ARBA00047614"/>
    </source>
</evidence>
<reference evidence="17 18" key="1">
    <citation type="submission" date="2024-02" db="EMBL/GenBank/DDBJ databases">
        <title>Haloferula sargassicola NBRC 104335.</title>
        <authorList>
            <person name="Ichikawa N."/>
            <person name="Katano-Makiyama Y."/>
            <person name="Hidaka K."/>
        </authorList>
    </citation>
    <scope>NUCLEOTIDE SEQUENCE [LARGE SCALE GENOMIC DNA]</scope>
    <source>
        <strain evidence="17 18">NBRC 104335</strain>
    </source>
</reference>
<proteinExistence type="inferred from homology"/>
<evidence type="ECO:0000256" key="6">
    <source>
        <dbReference type="ARBA" id="ARBA00022490"/>
    </source>
</evidence>
<dbReference type="EC" id="6.3.2.4" evidence="5 14"/>
<keyword evidence="18" id="KW-1185">Reference proteome</keyword>
<evidence type="ECO:0000313" key="18">
    <source>
        <dbReference type="Proteomes" id="UP001476282"/>
    </source>
</evidence>
<dbReference type="HAMAP" id="MF_00047">
    <property type="entry name" value="Dala_Dala_lig"/>
    <property type="match status" value="1"/>
</dbReference>
<gene>
    <name evidence="17" type="primary">ddlB</name>
    <name evidence="14" type="synonym">ddl</name>
    <name evidence="17" type="ORF">Hsar01_03691</name>
</gene>
<dbReference type="InterPro" id="IPR011095">
    <property type="entry name" value="Dala_Dala_lig_C"/>
</dbReference>
<comment type="subcellular location">
    <subcellularLocation>
        <location evidence="3 14">Cytoplasm</location>
    </subcellularLocation>
</comment>
<dbReference type="Gene3D" id="3.40.50.20">
    <property type="match status" value="1"/>
</dbReference>
<dbReference type="InterPro" id="IPR000291">
    <property type="entry name" value="D-Ala_lig_Van_CS"/>
</dbReference>
<organism evidence="17 18">
    <name type="scientific">Haloferula sargassicola</name>
    <dbReference type="NCBI Taxonomy" id="490096"/>
    <lineage>
        <taxon>Bacteria</taxon>
        <taxon>Pseudomonadati</taxon>
        <taxon>Verrucomicrobiota</taxon>
        <taxon>Verrucomicrobiia</taxon>
        <taxon>Verrucomicrobiales</taxon>
        <taxon>Verrucomicrobiaceae</taxon>
        <taxon>Haloferula</taxon>
    </lineage>
</organism>
<dbReference type="PROSITE" id="PS50975">
    <property type="entry name" value="ATP_GRASP"/>
    <property type="match status" value="1"/>
</dbReference>
<dbReference type="NCBIfam" id="NF002378">
    <property type="entry name" value="PRK01372.1"/>
    <property type="match status" value="1"/>
</dbReference>
<evidence type="ECO:0000256" key="2">
    <source>
        <dbReference type="ARBA" id="ARBA00001946"/>
    </source>
</evidence>
<dbReference type="InterPro" id="IPR005905">
    <property type="entry name" value="D_ala_D_ala"/>
</dbReference>
<evidence type="ECO:0000256" key="3">
    <source>
        <dbReference type="ARBA" id="ARBA00004496"/>
    </source>
</evidence>
<dbReference type="Gene3D" id="3.30.470.20">
    <property type="entry name" value="ATP-grasp fold, B domain"/>
    <property type="match status" value="1"/>
</dbReference>
<keyword evidence="7 14" id="KW-0436">Ligase</keyword>
<comment type="cofactor">
    <cofactor evidence="1">
        <name>Mn(2+)</name>
        <dbReference type="ChEBI" id="CHEBI:29035"/>
    </cofactor>
</comment>
<protein>
    <recommendedName>
        <fullName evidence="5 14">D-alanine--D-alanine ligase</fullName>
        <ecNumber evidence="5 14">6.3.2.4</ecNumber>
    </recommendedName>
    <alternativeName>
        <fullName evidence="14">D-Ala-D-Ala ligase</fullName>
    </alternativeName>
    <alternativeName>
        <fullName evidence="14">D-alanylalanine synthetase</fullName>
    </alternativeName>
</protein>
<accession>A0ABP9UUN2</accession>
<sequence length="312" mass="32954">MSESPIPSPIDGLVAVLMGGPGSEREVSLASGKAVAKALRERGVEVAEVDVTGPDFTLPEGCVLAFNLIHGTYGEDGGLQADLERRGIPYTGAGVESSRVAFDKHLAKVKFIADGVPTPASETIDLSRNETPSMSLPYVVKSPCQGSSVGVYIVRTKEESDKAIQEVAQYGDTALIEQFVAGRELTVAVLDDTALPVVEIVAPGGVYDMASKYPWLSGAQGSQYFCPAELDEETRIKVQKAALAAHLSLGIEIYSRVDVLLDDAGEPFVLEANTIPGMTETSLLPKSAAAAGIDFSELCLRIGRQGLELGTR</sequence>
<keyword evidence="8 15" id="KW-0547">Nucleotide-binding</keyword>
<feature type="domain" description="ATP-grasp" evidence="16">
    <location>
        <begin position="108"/>
        <end position="304"/>
    </location>
</feature>
<evidence type="ECO:0000256" key="14">
    <source>
        <dbReference type="HAMAP-Rule" id="MF_00047"/>
    </source>
</evidence>
<keyword evidence="6 14" id="KW-0963">Cytoplasm</keyword>
<dbReference type="InterPro" id="IPR016185">
    <property type="entry name" value="PreATP-grasp_dom_sf"/>
</dbReference>
<dbReference type="PROSITE" id="PS00843">
    <property type="entry name" value="DALA_DALA_LIGASE_1"/>
    <property type="match status" value="1"/>
</dbReference>
<evidence type="ECO:0000256" key="10">
    <source>
        <dbReference type="ARBA" id="ARBA00022960"/>
    </source>
</evidence>
<evidence type="ECO:0000256" key="7">
    <source>
        <dbReference type="ARBA" id="ARBA00022598"/>
    </source>
</evidence>
<evidence type="ECO:0000256" key="9">
    <source>
        <dbReference type="ARBA" id="ARBA00022840"/>
    </source>
</evidence>